<dbReference type="RefSeq" id="WP_090685632.1">
    <property type="nucleotide sequence ID" value="NZ_CADERL010000012.1"/>
</dbReference>
<dbReference type="Pfam" id="PF00903">
    <property type="entry name" value="Glyoxalase"/>
    <property type="match status" value="1"/>
</dbReference>
<dbReference type="InterPro" id="IPR037523">
    <property type="entry name" value="VOC_core"/>
</dbReference>
<keyword evidence="2" id="KW-0560">Oxidoreductase</keyword>
<dbReference type="Proteomes" id="UP000199706">
    <property type="component" value="Unassembled WGS sequence"/>
</dbReference>
<dbReference type="Gene3D" id="3.30.720.110">
    <property type="match status" value="1"/>
</dbReference>
<dbReference type="PROSITE" id="PS51819">
    <property type="entry name" value="VOC"/>
    <property type="match status" value="1"/>
</dbReference>
<dbReference type="InterPro" id="IPR026275">
    <property type="entry name" value="Glyoxalase/dOase/EhpR"/>
</dbReference>
<dbReference type="Gene3D" id="3.30.720.120">
    <property type="match status" value="1"/>
</dbReference>
<dbReference type="PIRSF" id="PIRSF039020">
    <property type="entry name" value="EhpR"/>
    <property type="match status" value="1"/>
</dbReference>
<organism evidence="2 3">
    <name type="scientific">Paraburkholderia phenazinium</name>
    <dbReference type="NCBI Taxonomy" id="60549"/>
    <lineage>
        <taxon>Bacteria</taxon>
        <taxon>Pseudomonadati</taxon>
        <taxon>Pseudomonadota</taxon>
        <taxon>Betaproteobacteria</taxon>
        <taxon>Burkholderiales</taxon>
        <taxon>Burkholderiaceae</taxon>
        <taxon>Paraburkholderia</taxon>
    </lineage>
</organism>
<dbReference type="InterPro" id="IPR004360">
    <property type="entry name" value="Glyas_Fos-R_dOase_dom"/>
</dbReference>
<dbReference type="PANTHER" id="PTHR36503:SF1">
    <property type="entry name" value="BLR2520 PROTEIN"/>
    <property type="match status" value="1"/>
</dbReference>
<sequence length="122" mass="13466">MPTLNLVLLYVEDPARSSRFYEKLFKKAPVASSPAYVAFKLDNGLTLGLWSTRAPDFVSTGIGNLAEIAFIVKDDAEVDRLYEAWCADGVTIEQPPAFAVFGLSFVALDPDQHRIRVCTPDN</sequence>
<evidence type="ECO:0000313" key="3">
    <source>
        <dbReference type="Proteomes" id="UP000199706"/>
    </source>
</evidence>
<gene>
    <name evidence="2" type="ORF">SAMN05216466_106373</name>
</gene>
<dbReference type="EMBL" id="FNCJ01000006">
    <property type="protein sequence ID" value="SDH01615.1"/>
    <property type="molecule type" value="Genomic_DNA"/>
</dbReference>
<evidence type="ECO:0000259" key="1">
    <source>
        <dbReference type="PROSITE" id="PS51819"/>
    </source>
</evidence>
<dbReference type="GO" id="GO:0051213">
    <property type="term" value="F:dioxygenase activity"/>
    <property type="evidence" value="ECO:0007669"/>
    <property type="project" value="UniProtKB-KW"/>
</dbReference>
<dbReference type="PANTHER" id="PTHR36503">
    <property type="entry name" value="BLR2520 PROTEIN"/>
    <property type="match status" value="1"/>
</dbReference>
<reference evidence="2 3" key="1">
    <citation type="submission" date="2016-10" db="EMBL/GenBank/DDBJ databases">
        <authorList>
            <person name="de Groot N.N."/>
        </authorList>
    </citation>
    <scope>NUCLEOTIDE SEQUENCE [LARGE SCALE GENOMIC DNA]</scope>
    <source>
        <strain evidence="2 3">LMG 2247</strain>
    </source>
</reference>
<protein>
    <submittedName>
        <fullName evidence="2">Catechol 2,3-dioxygenase</fullName>
    </submittedName>
</protein>
<dbReference type="SUPFAM" id="SSF54593">
    <property type="entry name" value="Glyoxalase/Bleomycin resistance protein/Dihydroxybiphenyl dioxygenase"/>
    <property type="match status" value="1"/>
</dbReference>
<keyword evidence="2" id="KW-0223">Dioxygenase</keyword>
<name>A0A1G7YZ62_9BURK</name>
<proteinExistence type="predicted"/>
<dbReference type="AlphaFoldDB" id="A0A1G7YZ62"/>
<accession>A0A1G7YZ62</accession>
<dbReference type="OrthoDB" id="9806945at2"/>
<feature type="domain" description="VOC" evidence="1">
    <location>
        <begin position="3"/>
        <end position="120"/>
    </location>
</feature>
<dbReference type="InterPro" id="IPR029068">
    <property type="entry name" value="Glyas_Bleomycin-R_OHBP_Dase"/>
</dbReference>
<evidence type="ECO:0000313" key="2">
    <source>
        <dbReference type="EMBL" id="SDH01615.1"/>
    </source>
</evidence>